<accession>A0A367RF31</accession>
<dbReference type="EMBL" id="LXQE01000156">
    <property type="protein sequence ID" value="RCJ34303.1"/>
    <property type="molecule type" value="Genomic_DNA"/>
</dbReference>
<evidence type="ECO:0000313" key="1">
    <source>
        <dbReference type="EMBL" id="RCJ34303.1"/>
    </source>
</evidence>
<dbReference type="Proteomes" id="UP000252085">
    <property type="component" value="Unassembled WGS sequence"/>
</dbReference>
<name>A0A367RF31_NOSPU</name>
<comment type="caution">
    <text evidence="1">The sequence shown here is derived from an EMBL/GenBank/DDBJ whole genome shotgun (WGS) entry which is preliminary data.</text>
</comment>
<organism evidence="1 2">
    <name type="scientific">Nostoc punctiforme NIES-2108</name>
    <dbReference type="NCBI Taxonomy" id="1356359"/>
    <lineage>
        <taxon>Bacteria</taxon>
        <taxon>Bacillati</taxon>
        <taxon>Cyanobacteriota</taxon>
        <taxon>Cyanophyceae</taxon>
        <taxon>Nostocales</taxon>
        <taxon>Nostocaceae</taxon>
        <taxon>Nostoc</taxon>
    </lineage>
</organism>
<gene>
    <name evidence="1" type="ORF">A6769_22845</name>
</gene>
<sequence length="101" mass="11370">MFPSLNLLLCITRIFFKIEETVVSRLPVNVQASSCQRFVVYEAGRVFDKQQILKSLQNESIEPLTQRSITEFKTLVLATGVVLVIYLANSLLIHCEVPSGN</sequence>
<evidence type="ECO:0000313" key="2">
    <source>
        <dbReference type="Proteomes" id="UP000252085"/>
    </source>
</evidence>
<reference evidence="1 2" key="1">
    <citation type="submission" date="2016-04" db="EMBL/GenBank/DDBJ databases">
        <authorList>
            <person name="Evans L.H."/>
            <person name="Alamgir A."/>
            <person name="Owens N."/>
            <person name="Weber N.D."/>
            <person name="Virtaneva K."/>
            <person name="Barbian K."/>
            <person name="Babar A."/>
            <person name="Rosenke K."/>
        </authorList>
    </citation>
    <scope>NUCLEOTIDE SEQUENCE [LARGE SCALE GENOMIC DNA]</scope>
    <source>
        <strain evidence="1">NIES-2108</strain>
    </source>
</reference>
<protein>
    <submittedName>
        <fullName evidence="1">Uncharacterized protein</fullName>
    </submittedName>
</protein>
<dbReference type="AlphaFoldDB" id="A0A367RF31"/>
<proteinExistence type="predicted"/>